<proteinExistence type="inferred from homology"/>
<feature type="active site" description="Charge relay system" evidence="7 8">
    <location>
        <position position="269"/>
    </location>
</feature>
<dbReference type="Gene3D" id="3.50.30.30">
    <property type="match status" value="1"/>
</dbReference>
<feature type="domain" description="Peptidase S8/S53" evidence="11">
    <location>
        <begin position="221"/>
        <end position="487"/>
    </location>
</feature>
<accession>A0A3D9SSW0</accession>
<keyword evidence="14" id="KW-1185">Reference proteome</keyword>
<feature type="active site" description="Charge relay system" evidence="7 8">
    <location>
        <position position="446"/>
    </location>
</feature>
<dbReference type="Gene3D" id="2.60.40.10">
    <property type="entry name" value="Immunoglobulins"/>
    <property type="match status" value="1"/>
</dbReference>
<feature type="domain" description="PA" evidence="12">
    <location>
        <begin position="809"/>
        <end position="889"/>
    </location>
</feature>
<comment type="caution">
    <text evidence="13">The sequence shown here is derived from an EMBL/GenBank/DDBJ whole genome shotgun (WGS) entry which is preliminary data.</text>
</comment>
<dbReference type="GO" id="GO:0006508">
    <property type="term" value="P:proteolysis"/>
    <property type="evidence" value="ECO:0007669"/>
    <property type="project" value="UniProtKB-KW"/>
</dbReference>
<dbReference type="RefSeq" id="WP_116024400.1">
    <property type="nucleotide sequence ID" value="NZ_QTTT01000001.1"/>
</dbReference>
<protein>
    <submittedName>
        <fullName evidence="13">PA domain-containing protein</fullName>
    </submittedName>
</protein>
<comment type="similarity">
    <text evidence="1 8 9">Belongs to the peptidase S8 family.</text>
</comment>
<dbReference type="EMBL" id="QTTT01000001">
    <property type="protein sequence ID" value="REE99032.1"/>
    <property type="molecule type" value="Genomic_DNA"/>
</dbReference>
<dbReference type="PROSITE" id="PS51892">
    <property type="entry name" value="SUBTILASE"/>
    <property type="match status" value="1"/>
</dbReference>
<dbReference type="PANTHER" id="PTHR43806:SF65">
    <property type="entry name" value="SERINE PROTEASE APRX"/>
    <property type="match status" value="1"/>
</dbReference>
<dbReference type="InterPro" id="IPR015500">
    <property type="entry name" value="Peptidase_S8_subtilisin-rel"/>
</dbReference>
<evidence type="ECO:0000259" key="12">
    <source>
        <dbReference type="Pfam" id="PF02225"/>
    </source>
</evidence>
<dbReference type="Proteomes" id="UP000256661">
    <property type="component" value="Unassembled WGS sequence"/>
</dbReference>
<evidence type="ECO:0000256" key="3">
    <source>
        <dbReference type="ARBA" id="ARBA00022670"/>
    </source>
</evidence>
<feature type="chain" id="PRO_5017550885" evidence="10">
    <location>
        <begin position="32"/>
        <end position="1290"/>
    </location>
</feature>
<evidence type="ECO:0000256" key="6">
    <source>
        <dbReference type="ARBA" id="ARBA00022825"/>
    </source>
</evidence>
<dbReference type="Pfam" id="PF02225">
    <property type="entry name" value="PA"/>
    <property type="match status" value="1"/>
</dbReference>
<gene>
    <name evidence="13" type="ORF">DFJ69_4537</name>
</gene>
<name>A0A3D9SSW0_9ACTN</name>
<evidence type="ECO:0000256" key="9">
    <source>
        <dbReference type="RuleBase" id="RU003355"/>
    </source>
</evidence>
<feature type="signal peptide" evidence="10">
    <location>
        <begin position="1"/>
        <end position="31"/>
    </location>
</feature>
<dbReference type="PRINTS" id="PR00723">
    <property type="entry name" value="SUBTILISIN"/>
</dbReference>
<dbReference type="GO" id="GO:0005975">
    <property type="term" value="P:carbohydrate metabolic process"/>
    <property type="evidence" value="ECO:0007669"/>
    <property type="project" value="UniProtKB-ARBA"/>
</dbReference>
<keyword evidence="6 8" id="KW-0720">Serine protease</keyword>
<keyword evidence="4 10" id="KW-0732">Signal</keyword>
<dbReference type="OrthoDB" id="614750at2"/>
<evidence type="ECO:0000256" key="7">
    <source>
        <dbReference type="PIRSR" id="PIRSR615500-1"/>
    </source>
</evidence>
<evidence type="ECO:0000256" key="10">
    <source>
        <dbReference type="SAM" id="SignalP"/>
    </source>
</evidence>
<organism evidence="13 14">
    <name type="scientific">Thermomonospora umbrina</name>
    <dbReference type="NCBI Taxonomy" id="111806"/>
    <lineage>
        <taxon>Bacteria</taxon>
        <taxon>Bacillati</taxon>
        <taxon>Actinomycetota</taxon>
        <taxon>Actinomycetes</taxon>
        <taxon>Streptosporangiales</taxon>
        <taxon>Thermomonosporaceae</taxon>
        <taxon>Thermomonospora</taxon>
    </lineage>
</organism>
<dbReference type="InterPro" id="IPR050131">
    <property type="entry name" value="Peptidase_S8_subtilisin-like"/>
</dbReference>
<evidence type="ECO:0000256" key="4">
    <source>
        <dbReference type="ARBA" id="ARBA00022729"/>
    </source>
</evidence>
<dbReference type="PROSITE" id="PS00136">
    <property type="entry name" value="SUBTILASE_ASP"/>
    <property type="match status" value="1"/>
</dbReference>
<keyword evidence="5 8" id="KW-0378">Hydrolase</keyword>
<reference evidence="13 14" key="1">
    <citation type="submission" date="2018-08" db="EMBL/GenBank/DDBJ databases">
        <title>Sequencing the genomes of 1000 actinobacteria strains.</title>
        <authorList>
            <person name="Klenk H.-P."/>
        </authorList>
    </citation>
    <scope>NUCLEOTIDE SEQUENCE [LARGE SCALE GENOMIC DNA]</scope>
    <source>
        <strain evidence="13 14">DSM 43927</strain>
    </source>
</reference>
<dbReference type="Gene3D" id="3.40.50.200">
    <property type="entry name" value="Peptidase S8/S53 domain"/>
    <property type="match status" value="1"/>
</dbReference>
<keyword evidence="2" id="KW-0964">Secreted</keyword>
<dbReference type="InterPro" id="IPR023828">
    <property type="entry name" value="Peptidase_S8_Ser-AS"/>
</dbReference>
<evidence type="ECO:0000259" key="11">
    <source>
        <dbReference type="Pfam" id="PF00082"/>
    </source>
</evidence>
<dbReference type="SUPFAM" id="SSF52743">
    <property type="entry name" value="Subtilisin-like"/>
    <property type="match status" value="1"/>
</dbReference>
<dbReference type="InterPro" id="IPR023827">
    <property type="entry name" value="Peptidase_S8_Asp-AS"/>
</dbReference>
<feature type="active site" description="Charge relay system" evidence="7 8">
    <location>
        <position position="230"/>
    </location>
</feature>
<dbReference type="PANTHER" id="PTHR43806">
    <property type="entry name" value="PEPTIDASE S8"/>
    <property type="match status" value="1"/>
</dbReference>
<dbReference type="InterPro" id="IPR000209">
    <property type="entry name" value="Peptidase_S8/S53_dom"/>
</dbReference>
<dbReference type="InterPro" id="IPR013783">
    <property type="entry name" value="Ig-like_fold"/>
</dbReference>
<dbReference type="InterPro" id="IPR036852">
    <property type="entry name" value="Peptidase_S8/S53_dom_sf"/>
</dbReference>
<keyword evidence="3 8" id="KW-0645">Protease</keyword>
<evidence type="ECO:0000313" key="13">
    <source>
        <dbReference type="EMBL" id="REE99032.1"/>
    </source>
</evidence>
<evidence type="ECO:0000256" key="1">
    <source>
        <dbReference type="ARBA" id="ARBA00011073"/>
    </source>
</evidence>
<keyword evidence="2" id="KW-0134">Cell wall</keyword>
<dbReference type="GO" id="GO:0004252">
    <property type="term" value="F:serine-type endopeptidase activity"/>
    <property type="evidence" value="ECO:0007669"/>
    <property type="project" value="UniProtKB-UniRule"/>
</dbReference>
<sequence length="1290" mass="135441">MSRPKRPPRFAVVAAGGALLFSLAAAVPATAGPAPAPASGNTSRSQTINLITGDVVAYDRATGGARLTERRPGISYRYLRYGKDRYLIPSDAQDLVNGQRVDRELFNLARLVKDDVARPGKPLPVLVDYRSGTKRLAGSRLKELANGLPGGKVRRTITGSDLVAFSVDPTKPGAAWKALAGRTGLRGSVKRLVLDAKVHATLDQSTAQIGAPAAWQGGLTGTGAKVAVLDTGMDTHPDLHGRVLDGKSFLPPDPADPNHDVPLVDPDGHGTHVAATIAGQGTAGTPARKGVAPGAKLLIGRVLNGNGVGDVSDIIAAMHWAAEEKDADVINLSVGGWDSGEGTDLAAETVNDLSASTGALFVIAAGNNGKTRTINTPGSAAAALTVGAVDRNDQLANFSSRGPATRDGAVKPEITAPGVGIVAARAEGTGLGTPVNAAYTALNGTSMATPHVAGAAAILKQRHPTWDGTRIKAALVGSAKDVGQPVYNGGAGRVQVDEAVTQAVVASPSTVNLGRLATTAPQTLNRTVTYTNTGTDPVTLGLSASVKNSHGQDVGASLSAQSLTIPAGGTGQVQVTIDTPTAYSGLYQGRLTATSSGRTVVTPIGLELTDTKHRVKLPTYDRAGVPLRSAYFTVGSLDDPFKPWQNLSLADLDQGAVWLEKGRYFFALDATQGAGTTDFGTIVAVHPEVEINGETEVVFDARQMKEVKVNTSGPSVPSGEVDISWERKVDGLPVHSANVGGIGKIWVLPTGPPAHGQFVLGYQEQHLKPQVMLRSGNVQVNARYEAFDREFAYQSLGRLEMYPPGTSTVSLVYAGDGSAGQIQGAALQGRIALVQGSELSTALAERIKAAGAAGLVIFDSRDGREARGTSQGGNVLPLTWVTRADGLRLQSAAGLTTIGASAQVDLISTPRPDEVYNAAKFWRNQVPEVPQITMNVGENTALRTQYFPGSGGQYMTQYNLAGPAYQHYDPSVWSFVGFWGPVRRQEYFPVDPDLIWHRIIRPGGQHHPAWARWDTFPAESVKTETRARAPFRLGQSARQVRPTFASSLGAKATPLFLGRRGDVLYPVAQRLAGEGHHESGFVDDESDGEIAPDGTRVTLTLTRGGVEVPSRPEGGFTAYDVPPGSAWYRLRAVYTPKVWGFEDGVVDTTWGFDSQTPAAGTVPTGYACGFTGTAGSGDCAATPLLLLDYGIPHDLDYRVPKASTVNITVTRHHQPGAPDPEFAELAASVSYNGGTTWQSITPTRNSGTQYTLPVATPDQPGAKVSLRILAEDADGNTITQTFKDVVSLSG</sequence>
<evidence type="ECO:0000256" key="2">
    <source>
        <dbReference type="ARBA" id="ARBA00022512"/>
    </source>
</evidence>
<dbReference type="Pfam" id="PF00082">
    <property type="entry name" value="Peptidase_S8"/>
    <property type="match status" value="1"/>
</dbReference>
<dbReference type="PROSITE" id="PS00138">
    <property type="entry name" value="SUBTILASE_SER"/>
    <property type="match status" value="1"/>
</dbReference>
<dbReference type="InterPro" id="IPR003137">
    <property type="entry name" value="PA_domain"/>
</dbReference>
<evidence type="ECO:0000256" key="8">
    <source>
        <dbReference type="PROSITE-ProRule" id="PRU01240"/>
    </source>
</evidence>
<evidence type="ECO:0000256" key="5">
    <source>
        <dbReference type="ARBA" id="ARBA00022801"/>
    </source>
</evidence>
<evidence type="ECO:0000313" key="14">
    <source>
        <dbReference type="Proteomes" id="UP000256661"/>
    </source>
</evidence>